<reference evidence="2" key="1">
    <citation type="submission" date="2023-03" db="EMBL/GenBank/DDBJ databases">
        <title>Massive genome expansion in bonnet fungi (Mycena s.s.) driven by repeated elements and novel gene families across ecological guilds.</title>
        <authorList>
            <consortium name="Lawrence Berkeley National Laboratory"/>
            <person name="Harder C.B."/>
            <person name="Miyauchi S."/>
            <person name="Viragh M."/>
            <person name="Kuo A."/>
            <person name="Thoen E."/>
            <person name="Andreopoulos B."/>
            <person name="Lu D."/>
            <person name="Skrede I."/>
            <person name="Drula E."/>
            <person name="Henrissat B."/>
            <person name="Morin E."/>
            <person name="Kohler A."/>
            <person name="Barry K."/>
            <person name="LaButti K."/>
            <person name="Morin E."/>
            <person name="Salamov A."/>
            <person name="Lipzen A."/>
            <person name="Mereny Z."/>
            <person name="Hegedus B."/>
            <person name="Baldrian P."/>
            <person name="Stursova M."/>
            <person name="Weitz H."/>
            <person name="Taylor A."/>
            <person name="Grigoriev I.V."/>
            <person name="Nagy L.G."/>
            <person name="Martin F."/>
            <person name="Kauserud H."/>
        </authorList>
    </citation>
    <scope>NUCLEOTIDE SEQUENCE</scope>
    <source>
        <strain evidence="2">CBHHK002</strain>
    </source>
</reference>
<evidence type="ECO:0000313" key="3">
    <source>
        <dbReference type="Proteomes" id="UP001218218"/>
    </source>
</evidence>
<dbReference type="AlphaFoldDB" id="A0AAD7ENQ8"/>
<proteinExistence type="predicted"/>
<dbReference type="Proteomes" id="UP001218218">
    <property type="component" value="Unassembled WGS sequence"/>
</dbReference>
<feature type="compositionally biased region" description="Polar residues" evidence="1">
    <location>
        <begin position="124"/>
        <end position="138"/>
    </location>
</feature>
<evidence type="ECO:0000313" key="2">
    <source>
        <dbReference type="EMBL" id="KAJ7342380.1"/>
    </source>
</evidence>
<sequence length="372" mass="40370">MSGKSGFKAAHFLNSRLAHSFDCTRLLLNRELDTRLWVWNFSTEEDGSDSKVYGDVTERATYSHLEGFVCNSCATPVGPSRRFNVLKLVPRLLNLPTTSAGDGGTNTGSSSSTAPPTTSAGDSGSNISDTPTATTKSNSAVATLARNNCYISDHTSGNTWTSPAGSSTSPGCDSWSANGAPNGIKPNAPFYEYIPSIIKPRIFANVVFEHAVLETASFKTAQIACRMDIRASWIEWLSMDNSNNQIADLDARLFLTRSSTDIRRAETLYDHGSHPSDFNDQADLFVSQWVQFDPNTTVFAVAEGRARRKGTEAWGRRQKCVEDGAARVGTVMDDHTNQMHANPTLCPNPTVEGKIMGFAIKNGTGRVPVPLF</sequence>
<feature type="compositionally biased region" description="Low complexity" evidence="1">
    <location>
        <begin position="107"/>
        <end position="123"/>
    </location>
</feature>
<dbReference type="EMBL" id="JARIHO010000025">
    <property type="protein sequence ID" value="KAJ7342380.1"/>
    <property type="molecule type" value="Genomic_DNA"/>
</dbReference>
<protein>
    <submittedName>
        <fullName evidence="2">Uncharacterized protein</fullName>
    </submittedName>
</protein>
<comment type="caution">
    <text evidence="2">The sequence shown here is derived from an EMBL/GenBank/DDBJ whole genome shotgun (WGS) entry which is preliminary data.</text>
</comment>
<organism evidence="2 3">
    <name type="scientific">Mycena albidolilacea</name>
    <dbReference type="NCBI Taxonomy" id="1033008"/>
    <lineage>
        <taxon>Eukaryota</taxon>
        <taxon>Fungi</taxon>
        <taxon>Dikarya</taxon>
        <taxon>Basidiomycota</taxon>
        <taxon>Agaricomycotina</taxon>
        <taxon>Agaricomycetes</taxon>
        <taxon>Agaricomycetidae</taxon>
        <taxon>Agaricales</taxon>
        <taxon>Marasmiineae</taxon>
        <taxon>Mycenaceae</taxon>
        <taxon>Mycena</taxon>
    </lineage>
</organism>
<name>A0AAD7ENQ8_9AGAR</name>
<evidence type="ECO:0000256" key="1">
    <source>
        <dbReference type="SAM" id="MobiDB-lite"/>
    </source>
</evidence>
<feature type="region of interest" description="Disordered" evidence="1">
    <location>
        <begin position="96"/>
        <end position="138"/>
    </location>
</feature>
<gene>
    <name evidence="2" type="ORF">DFH08DRAFT_1011903</name>
</gene>
<accession>A0AAD7ENQ8</accession>
<keyword evidence="3" id="KW-1185">Reference proteome</keyword>